<proteinExistence type="predicted"/>
<keyword evidence="1" id="KW-0175">Coiled coil</keyword>
<accession>A0ABN7PI34</accession>
<keyword evidence="3" id="KW-1185">Reference proteome</keyword>
<dbReference type="EMBL" id="CAJPIN010069099">
    <property type="protein sequence ID" value="CAG2067441.1"/>
    <property type="molecule type" value="Genomic_DNA"/>
</dbReference>
<reference evidence="2" key="1">
    <citation type="submission" date="2021-03" db="EMBL/GenBank/DDBJ databases">
        <authorList>
            <person name="Tran Van P."/>
        </authorList>
    </citation>
    <scope>NUCLEOTIDE SEQUENCE</scope>
</reference>
<evidence type="ECO:0008006" key="4">
    <source>
        <dbReference type="Google" id="ProtNLM"/>
    </source>
</evidence>
<gene>
    <name evidence="2" type="ORF">TPAB3V08_LOCUS14384</name>
</gene>
<sequence>MSDTTRSLDDYGQGDRGMVSVSAALKEAQRLLASIKSHNLESRRSAANKTLRKVEHQLKHLQSLVDNLSMVGPDKQRLADLINRINDLNNILRNVTTNINK</sequence>
<feature type="coiled-coil region" evidence="1">
    <location>
        <begin position="37"/>
        <end position="98"/>
    </location>
</feature>
<feature type="non-terminal residue" evidence="2">
    <location>
        <position position="101"/>
    </location>
</feature>
<dbReference type="Proteomes" id="UP001153148">
    <property type="component" value="Unassembled WGS sequence"/>
</dbReference>
<organism evidence="2 3">
    <name type="scientific">Timema podura</name>
    <name type="common">Walking stick</name>
    <dbReference type="NCBI Taxonomy" id="61482"/>
    <lineage>
        <taxon>Eukaryota</taxon>
        <taxon>Metazoa</taxon>
        <taxon>Ecdysozoa</taxon>
        <taxon>Arthropoda</taxon>
        <taxon>Hexapoda</taxon>
        <taxon>Insecta</taxon>
        <taxon>Pterygota</taxon>
        <taxon>Neoptera</taxon>
        <taxon>Polyneoptera</taxon>
        <taxon>Phasmatodea</taxon>
        <taxon>Timematodea</taxon>
        <taxon>Timematoidea</taxon>
        <taxon>Timematidae</taxon>
        <taxon>Timema</taxon>
    </lineage>
</organism>
<name>A0ABN7PI34_TIMPD</name>
<evidence type="ECO:0000256" key="1">
    <source>
        <dbReference type="SAM" id="Coils"/>
    </source>
</evidence>
<comment type="caution">
    <text evidence="2">The sequence shown here is derived from an EMBL/GenBank/DDBJ whole genome shotgun (WGS) entry which is preliminary data.</text>
</comment>
<protein>
    <recommendedName>
        <fullName evidence="4">Biogenesis of lysosome-related organelles complex 1 subunit 7</fullName>
    </recommendedName>
</protein>
<evidence type="ECO:0000313" key="2">
    <source>
        <dbReference type="EMBL" id="CAG2067441.1"/>
    </source>
</evidence>
<evidence type="ECO:0000313" key="3">
    <source>
        <dbReference type="Proteomes" id="UP001153148"/>
    </source>
</evidence>